<dbReference type="GO" id="GO:0031966">
    <property type="term" value="C:mitochondrial membrane"/>
    <property type="evidence" value="ECO:0007669"/>
    <property type="project" value="UniProtKB-SubCell"/>
</dbReference>
<evidence type="ECO:0000256" key="7">
    <source>
        <dbReference type="SAM" id="MobiDB-lite"/>
    </source>
</evidence>
<organism evidence="9 10">
    <name type="scientific">Galendromus occidentalis</name>
    <name type="common">western predatory mite</name>
    <dbReference type="NCBI Taxonomy" id="34638"/>
    <lineage>
        <taxon>Eukaryota</taxon>
        <taxon>Metazoa</taxon>
        <taxon>Ecdysozoa</taxon>
        <taxon>Arthropoda</taxon>
        <taxon>Chelicerata</taxon>
        <taxon>Arachnida</taxon>
        <taxon>Acari</taxon>
        <taxon>Parasitiformes</taxon>
        <taxon>Mesostigmata</taxon>
        <taxon>Gamasina</taxon>
        <taxon>Phytoseioidea</taxon>
        <taxon>Phytoseiidae</taxon>
        <taxon>Typhlodrominae</taxon>
        <taxon>Galendromus</taxon>
    </lineage>
</organism>
<dbReference type="GeneID" id="100901087"/>
<keyword evidence="5" id="KW-0496">Mitochondrion</keyword>
<evidence type="ECO:0000259" key="8">
    <source>
        <dbReference type="Pfam" id="PF04826"/>
    </source>
</evidence>
<evidence type="ECO:0000313" key="9">
    <source>
        <dbReference type="Proteomes" id="UP000694867"/>
    </source>
</evidence>
<dbReference type="RefSeq" id="XP_003748008.1">
    <property type="nucleotide sequence ID" value="XM_003747960.2"/>
</dbReference>
<dbReference type="AlphaFoldDB" id="A0AAJ6W0B4"/>
<dbReference type="Proteomes" id="UP000694867">
    <property type="component" value="Unplaced"/>
</dbReference>
<protein>
    <submittedName>
        <fullName evidence="10">Uncharacterized protein LOC100901087</fullName>
    </submittedName>
</protein>
<dbReference type="SUPFAM" id="SSF48371">
    <property type="entry name" value="ARM repeat"/>
    <property type="match status" value="1"/>
</dbReference>
<evidence type="ECO:0000256" key="6">
    <source>
        <dbReference type="ARBA" id="ARBA00023136"/>
    </source>
</evidence>
<keyword evidence="3" id="KW-0812">Transmembrane</keyword>
<dbReference type="Gene3D" id="1.25.10.10">
    <property type="entry name" value="Leucine-rich Repeat Variant"/>
    <property type="match status" value="1"/>
</dbReference>
<evidence type="ECO:0000256" key="1">
    <source>
        <dbReference type="ARBA" id="ARBA00004167"/>
    </source>
</evidence>
<proteinExistence type="predicted"/>
<dbReference type="InterPro" id="IPR051303">
    <property type="entry name" value="Armcx_regulator"/>
</dbReference>
<evidence type="ECO:0000313" key="10">
    <source>
        <dbReference type="RefSeq" id="XP_003748008.1"/>
    </source>
</evidence>
<evidence type="ECO:0000256" key="2">
    <source>
        <dbReference type="ARBA" id="ARBA00004325"/>
    </source>
</evidence>
<reference evidence="10" key="1">
    <citation type="submission" date="2025-08" db="UniProtKB">
        <authorList>
            <consortium name="RefSeq"/>
        </authorList>
    </citation>
    <scope>IDENTIFICATION</scope>
</reference>
<evidence type="ECO:0000256" key="5">
    <source>
        <dbReference type="ARBA" id="ARBA00023128"/>
    </source>
</evidence>
<dbReference type="InterPro" id="IPR016024">
    <property type="entry name" value="ARM-type_fold"/>
</dbReference>
<feature type="domain" description="Armadillo repeat-containing" evidence="8">
    <location>
        <begin position="153"/>
        <end position="312"/>
    </location>
</feature>
<feature type="compositionally biased region" description="Polar residues" evidence="7">
    <location>
        <begin position="58"/>
        <end position="86"/>
    </location>
</feature>
<evidence type="ECO:0000256" key="4">
    <source>
        <dbReference type="ARBA" id="ARBA00022989"/>
    </source>
</evidence>
<dbReference type="KEGG" id="goe:100901087"/>
<dbReference type="InterPro" id="IPR006911">
    <property type="entry name" value="ARM-rpt_dom"/>
</dbReference>
<keyword evidence="6" id="KW-0472">Membrane</keyword>
<dbReference type="PANTHER" id="PTHR15712:SF23">
    <property type="entry name" value="ARMADILLO REPEAT CONTAINING 10"/>
    <property type="match status" value="1"/>
</dbReference>
<keyword evidence="4" id="KW-1133">Transmembrane helix</keyword>
<keyword evidence="9" id="KW-1185">Reference proteome</keyword>
<dbReference type="Pfam" id="PF04826">
    <property type="entry name" value="Arm_2"/>
    <property type="match status" value="1"/>
</dbReference>
<comment type="subcellular location">
    <subcellularLocation>
        <location evidence="1">Membrane</location>
        <topology evidence="1">Single-pass membrane protein</topology>
    </subcellularLocation>
    <subcellularLocation>
        <location evidence="2">Mitochondrion membrane</location>
    </subcellularLocation>
</comment>
<dbReference type="PANTHER" id="PTHR15712">
    <property type="entry name" value="ARMADILLO REPEAT CONTAINING PROTEIN"/>
    <property type="match status" value="1"/>
</dbReference>
<sequence length="398" mass="43984">MEWTNLLSANEGLKRAAVIAAVGAGSIYVVYNLLDTYITRSPGTGPAEGQRAVRSSRLRSTTPLKQNGSSTKHTSLHQSPTCTSPAPMSVRESLEIARNLSQSPTPPLPLVDECLDMSHPIEEQTDQLTELVEDLKYNGARLIDGDEVDCLGFLLTTDDESLLCETLGILSNCAAFTPNQDQFREKGVLNQVKKLTRHENDVIKVQALTATSNLCVNNENQAEFFDEIPHYLKLAFQDGTSMVSLVALYVLTNLTVKFGSNPEILKHTGSLASKAVCAAKDESLQAMKILVNISCEEEGAEHLVKADLRDDFFDLIRSEPPISQRCLTLLANLIPKIAEGSPMENRVIQLKGDMLDMWRRDDLEDAQKDQLRRALKALSVRGWGRLSESTMDLVNKQE</sequence>
<evidence type="ECO:0000256" key="3">
    <source>
        <dbReference type="ARBA" id="ARBA00022692"/>
    </source>
</evidence>
<gene>
    <name evidence="10" type="primary">LOC100901087</name>
</gene>
<accession>A0AAJ6W0B4</accession>
<feature type="region of interest" description="Disordered" evidence="7">
    <location>
        <begin position="40"/>
        <end position="88"/>
    </location>
</feature>
<name>A0AAJ6W0B4_9ACAR</name>
<dbReference type="InterPro" id="IPR011989">
    <property type="entry name" value="ARM-like"/>
</dbReference>